<dbReference type="Gene3D" id="2.10.90.10">
    <property type="entry name" value="Cystine-knot cytokines"/>
    <property type="match status" value="1"/>
</dbReference>
<dbReference type="EMBL" id="JAACNH010000003">
    <property type="protein sequence ID" value="KAG8448087.1"/>
    <property type="molecule type" value="Genomic_DNA"/>
</dbReference>
<comment type="similarity">
    <text evidence="2 8">Belongs to the TGF-beta family.</text>
</comment>
<dbReference type="GO" id="GO:0005125">
    <property type="term" value="F:cytokine activity"/>
    <property type="evidence" value="ECO:0007669"/>
    <property type="project" value="TreeGrafter"/>
</dbReference>
<dbReference type="InterPro" id="IPR029034">
    <property type="entry name" value="Cystine-knot_cytokine"/>
</dbReference>
<keyword evidence="3" id="KW-0964">Secreted</keyword>
<name>A0A8T2JY10_9PIPI</name>
<dbReference type="SMART" id="SM00204">
    <property type="entry name" value="TGFB"/>
    <property type="match status" value="1"/>
</dbReference>
<dbReference type="GO" id="GO:0008083">
    <property type="term" value="F:growth factor activity"/>
    <property type="evidence" value="ECO:0007669"/>
    <property type="project" value="UniProtKB-KW"/>
</dbReference>
<dbReference type="PANTHER" id="PTHR11848">
    <property type="entry name" value="TGF-BETA FAMILY"/>
    <property type="match status" value="1"/>
</dbReference>
<organism evidence="11 12">
    <name type="scientific">Hymenochirus boettgeri</name>
    <name type="common">Congo dwarf clawed frog</name>
    <dbReference type="NCBI Taxonomy" id="247094"/>
    <lineage>
        <taxon>Eukaryota</taxon>
        <taxon>Metazoa</taxon>
        <taxon>Chordata</taxon>
        <taxon>Craniata</taxon>
        <taxon>Vertebrata</taxon>
        <taxon>Euteleostomi</taxon>
        <taxon>Amphibia</taxon>
        <taxon>Batrachia</taxon>
        <taxon>Anura</taxon>
        <taxon>Pipoidea</taxon>
        <taxon>Pipidae</taxon>
        <taxon>Pipinae</taxon>
        <taxon>Hymenochirus</taxon>
    </lineage>
</organism>
<evidence type="ECO:0000256" key="4">
    <source>
        <dbReference type="ARBA" id="ARBA00022729"/>
    </source>
</evidence>
<protein>
    <recommendedName>
        <fullName evidence="10">TGF-beta family profile domain-containing protein</fullName>
    </recommendedName>
</protein>
<feature type="domain" description="TGF-beta family profile" evidence="10">
    <location>
        <begin position="253"/>
        <end position="380"/>
    </location>
</feature>
<dbReference type="InterPro" id="IPR017948">
    <property type="entry name" value="TGFb_CS"/>
</dbReference>
<keyword evidence="4 9" id="KW-0732">Signal</keyword>
<sequence>MMPAPHHHFLAFLVLLCHLSTTSGGNGFSVLARTHSLPLIRTLLDHGPLKPRMAAKQELSLQHLRFMMELYRKSADGDGRPRTGRPAGAAVRLVRPFKLASFVTEDHWLTKTFMFNIQGLENTEQLLRSTVMHPLGFHLGRICYSCTVDLVPNANLAFKTRIPAGRRMWAETDVTSHIKPMMEGSKKTLYLKMICRKDRKRPLKQLAVSSSTIPFLLLYLKQTLHSSTRVKIMATGEPENDVSSKSVPDMNKRKPRQAGTIGIKLPRFPNQSGQSKNQCVLRPFWVSFHQLGWDHWIIAPHRYNPGYCKGDCPRLLHSGYNSPNHAIIQNFISQVVDGSVPRPSCVPYSYGPISVLMIEPGGNILYKEYENMMAKSCTCR</sequence>
<feature type="chain" id="PRO_5035841667" description="TGF-beta family profile domain-containing protein" evidence="9">
    <location>
        <begin position="25"/>
        <end position="380"/>
    </location>
</feature>
<comment type="caution">
    <text evidence="11">The sequence shown here is derived from an EMBL/GenBank/DDBJ whole genome shotgun (WGS) entry which is preliminary data.</text>
</comment>
<dbReference type="FunFam" id="2.10.90.10:FF:000012">
    <property type="entry name" value="Growth/differentiation factor 9 (Predicted)"/>
    <property type="match status" value="1"/>
</dbReference>
<dbReference type="PROSITE" id="PS00250">
    <property type="entry name" value="TGF_BETA_1"/>
    <property type="match status" value="1"/>
</dbReference>
<keyword evidence="6" id="KW-1015">Disulfide bond</keyword>
<dbReference type="PRINTS" id="PR00669">
    <property type="entry name" value="INHIBINA"/>
</dbReference>
<reference evidence="11" key="1">
    <citation type="thesis" date="2020" institute="ProQuest LLC" country="789 East Eisenhower Parkway, Ann Arbor, MI, USA">
        <title>Comparative Genomics and Chromosome Evolution.</title>
        <authorList>
            <person name="Mudd A.B."/>
        </authorList>
    </citation>
    <scope>NUCLEOTIDE SEQUENCE</scope>
    <source>
        <strain evidence="11">Female2</strain>
        <tissue evidence="11">Blood</tissue>
    </source>
</reference>
<evidence type="ECO:0000313" key="12">
    <source>
        <dbReference type="Proteomes" id="UP000812440"/>
    </source>
</evidence>
<evidence type="ECO:0000256" key="6">
    <source>
        <dbReference type="ARBA" id="ARBA00023157"/>
    </source>
</evidence>
<dbReference type="InterPro" id="IPR001839">
    <property type="entry name" value="TGF-b_C"/>
</dbReference>
<evidence type="ECO:0000256" key="5">
    <source>
        <dbReference type="ARBA" id="ARBA00023030"/>
    </source>
</evidence>
<dbReference type="OrthoDB" id="6427922at2759"/>
<dbReference type="AlphaFoldDB" id="A0A8T2JY10"/>
<gene>
    <name evidence="11" type="ORF">GDO86_015251</name>
</gene>
<keyword evidence="12" id="KW-1185">Reference proteome</keyword>
<evidence type="ECO:0000256" key="7">
    <source>
        <dbReference type="ARBA" id="ARBA00023180"/>
    </source>
</evidence>
<dbReference type="SUPFAM" id="SSF57501">
    <property type="entry name" value="Cystine-knot cytokines"/>
    <property type="match status" value="1"/>
</dbReference>
<dbReference type="PROSITE" id="PS51362">
    <property type="entry name" value="TGF_BETA_2"/>
    <property type="match status" value="1"/>
</dbReference>
<evidence type="ECO:0000256" key="8">
    <source>
        <dbReference type="RuleBase" id="RU000354"/>
    </source>
</evidence>
<dbReference type="Proteomes" id="UP000812440">
    <property type="component" value="Chromosome 8_10"/>
</dbReference>
<dbReference type="CDD" id="cd19402">
    <property type="entry name" value="TGF_beta_GDF9B"/>
    <property type="match status" value="1"/>
</dbReference>
<feature type="signal peptide" evidence="9">
    <location>
        <begin position="1"/>
        <end position="24"/>
    </location>
</feature>
<evidence type="ECO:0000259" key="10">
    <source>
        <dbReference type="PROSITE" id="PS51362"/>
    </source>
</evidence>
<comment type="subcellular location">
    <subcellularLocation>
        <location evidence="1">Secreted</location>
    </subcellularLocation>
</comment>
<dbReference type="GO" id="GO:0005615">
    <property type="term" value="C:extracellular space"/>
    <property type="evidence" value="ECO:0007669"/>
    <property type="project" value="TreeGrafter"/>
</dbReference>
<proteinExistence type="inferred from homology"/>
<dbReference type="InterPro" id="IPR015615">
    <property type="entry name" value="TGF-beta-rel"/>
</dbReference>
<evidence type="ECO:0000256" key="2">
    <source>
        <dbReference type="ARBA" id="ARBA00006656"/>
    </source>
</evidence>
<accession>A0A8T2JY10</accession>
<evidence type="ECO:0000256" key="1">
    <source>
        <dbReference type="ARBA" id="ARBA00004613"/>
    </source>
</evidence>
<dbReference type="PANTHER" id="PTHR11848:SF22">
    <property type="entry name" value="BONE MORPHOGENETIC PROTEIN 15"/>
    <property type="match status" value="1"/>
</dbReference>
<keyword evidence="5 8" id="KW-0339">Growth factor</keyword>
<evidence type="ECO:0000256" key="9">
    <source>
        <dbReference type="SAM" id="SignalP"/>
    </source>
</evidence>
<keyword evidence="7" id="KW-0325">Glycoprotein</keyword>
<dbReference type="Pfam" id="PF00019">
    <property type="entry name" value="TGF_beta"/>
    <property type="match status" value="1"/>
</dbReference>
<evidence type="ECO:0000256" key="3">
    <source>
        <dbReference type="ARBA" id="ARBA00022525"/>
    </source>
</evidence>
<evidence type="ECO:0000313" key="11">
    <source>
        <dbReference type="EMBL" id="KAG8448087.1"/>
    </source>
</evidence>